<keyword evidence="3" id="KW-1185">Reference proteome</keyword>
<evidence type="ECO:0000256" key="1">
    <source>
        <dbReference type="SAM" id="MobiDB-lite"/>
    </source>
</evidence>
<proteinExistence type="predicted"/>
<reference evidence="2" key="1">
    <citation type="submission" date="2020-05" db="EMBL/GenBank/DDBJ databases">
        <title>Mycena genomes resolve the evolution of fungal bioluminescence.</title>
        <authorList>
            <person name="Tsai I.J."/>
        </authorList>
    </citation>
    <scope>NUCLEOTIDE SEQUENCE</scope>
    <source>
        <strain evidence="2">CCC161011</strain>
    </source>
</reference>
<sequence>MSPPLSSRLRPALAAPSLNRRLLPTPPLALPAPRAFGHTSATSADDSRPPCRAALPPPLHVARCMLATAVTTATSRSDSQRPRRFLTHTTMLLPYPSSRTVFTLEHPSVFSLRHLLPSSFNPPISQPSFGSLVNYFALAARRLSLLPLTF</sequence>
<protein>
    <submittedName>
        <fullName evidence="2">Uncharacterized protein</fullName>
    </submittedName>
</protein>
<evidence type="ECO:0000313" key="3">
    <source>
        <dbReference type="Proteomes" id="UP000620124"/>
    </source>
</evidence>
<organism evidence="2 3">
    <name type="scientific">Mycena venus</name>
    <dbReference type="NCBI Taxonomy" id="2733690"/>
    <lineage>
        <taxon>Eukaryota</taxon>
        <taxon>Fungi</taxon>
        <taxon>Dikarya</taxon>
        <taxon>Basidiomycota</taxon>
        <taxon>Agaricomycotina</taxon>
        <taxon>Agaricomycetes</taxon>
        <taxon>Agaricomycetidae</taxon>
        <taxon>Agaricales</taxon>
        <taxon>Marasmiineae</taxon>
        <taxon>Mycenaceae</taxon>
        <taxon>Mycena</taxon>
    </lineage>
</organism>
<feature type="region of interest" description="Disordered" evidence="1">
    <location>
        <begin position="17"/>
        <end position="50"/>
    </location>
</feature>
<dbReference type="AlphaFoldDB" id="A0A8H6X452"/>
<evidence type="ECO:0000313" key="2">
    <source>
        <dbReference type="EMBL" id="KAF7333846.1"/>
    </source>
</evidence>
<comment type="caution">
    <text evidence="2">The sequence shown here is derived from an EMBL/GenBank/DDBJ whole genome shotgun (WGS) entry which is preliminary data.</text>
</comment>
<gene>
    <name evidence="2" type="ORF">MVEN_02341600</name>
</gene>
<dbReference type="Proteomes" id="UP000620124">
    <property type="component" value="Unassembled WGS sequence"/>
</dbReference>
<accession>A0A8H6X452</accession>
<dbReference type="EMBL" id="JACAZI010000028">
    <property type="protein sequence ID" value="KAF7333846.1"/>
    <property type="molecule type" value="Genomic_DNA"/>
</dbReference>
<name>A0A8H6X452_9AGAR</name>